<proteinExistence type="predicted"/>
<keyword evidence="2" id="KW-1185">Reference proteome</keyword>
<reference evidence="1 2" key="1">
    <citation type="submission" date="2009-01" db="EMBL/GenBank/DDBJ databases">
        <authorList>
            <person name="Fulton L."/>
            <person name="Clifton S."/>
            <person name="Fulton B."/>
            <person name="Xu J."/>
            <person name="Minx P."/>
            <person name="Pepin K.H."/>
            <person name="Johnson M."/>
            <person name="Bhonagiri V."/>
            <person name="Nash W.E."/>
            <person name="Mardis E.R."/>
            <person name="Wilson R.K."/>
        </authorList>
    </citation>
    <scope>NUCLEOTIDE SEQUENCE [LARGE SCALE GENOMIC DNA]</scope>
    <source>
        <strain evidence="1 2">DSM 15981</strain>
    </source>
</reference>
<comment type="caution">
    <text evidence="1">The sequence shown here is derived from an EMBL/GenBank/DDBJ whole genome shotgun (WGS) entry which is preliminary data.</text>
</comment>
<dbReference type="AlphaFoldDB" id="C0D3S0"/>
<evidence type="ECO:0000313" key="2">
    <source>
        <dbReference type="Proteomes" id="UP000004756"/>
    </source>
</evidence>
<dbReference type="Proteomes" id="UP000004756">
    <property type="component" value="Unassembled WGS sequence"/>
</dbReference>
<name>C0D3S0_9FIRM</name>
<dbReference type="EMBL" id="ACCJ01000315">
    <property type="protein sequence ID" value="EEG54001.1"/>
    <property type="molecule type" value="Genomic_DNA"/>
</dbReference>
<protein>
    <submittedName>
        <fullName evidence="1">Uncharacterized protein</fullName>
    </submittedName>
</protein>
<accession>C0D3S0</accession>
<dbReference type="HOGENOM" id="CLU_3116160_0_0_9"/>
<gene>
    <name evidence="1" type="ORF">CLOSTASPAR_03911</name>
</gene>
<sequence length="50" mass="5525">MELFGQVKSAGFTFQNQSILQGINLSVLWKISEIESAFLAPGYFGAKTEK</sequence>
<evidence type="ECO:0000313" key="1">
    <source>
        <dbReference type="EMBL" id="EEG54001.1"/>
    </source>
</evidence>
<reference evidence="1 2" key="2">
    <citation type="submission" date="2009-02" db="EMBL/GenBank/DDBJ databases">
        <title>Draft genome sequence of Clostridium asparagiforme (DSM 15981).</title>
        <authorList>
            <person name="Sudarsanam P."/>
            <person name="Ley R."/>
            <person name="Guruge J."/>
            <person name="Turnbaugh P.J."/>
            <person name="Mahowald M."/>
            <person name="Liep D."/>
            <person name="Gordon J."/>
        </authorList>
    </citation>
    <scope>NUCLEOTIDE SEQUENCE [LARGE SCALE GENOMIC DNA]</scope>
    <source>
        <strain evidence="1 2">DSM 15981</strain>
    </source>
</reference>
<organism evidence="1 2">
    <name type="scientific">[Clostridium] asparagiforme DSM 15981</name>
    <dbReference type="NCBI Taxonomy" id="518636"/>
    <lineage>
        <taxon>Bacteria</taxon>
        <taxon>Bacillati</taxon>
        <taxon>Bacillota</taxon>
        <taxon>Clostridia</taxon>
        <taxon>Lachnospirales</taxon>
        <taxon>Lachnospiraceae</taxon>
        <taxon>Enterocloster</taxon>
    </lineage>
</organism>